<dbReference type="EMBL" id="BPLR01006449">
    <property type="protein sequence ID" value="GIY09949.1"/>
    <property type="molecule type" value="Genomic_DNA"/>
</dbReference>
<proteinExistence type="predicted"/>
<dbReference type="AlphaFoldDB" id="A0AAV4QKV8"/>
<accession>A0AAV4QKV8</accession>
<comment type="caution">
    <text evidence="1">The sequence shown here is derived from an EMBL/GenBank/DDBJ whole genome shotgun (WGS) entry which is preliminary data.</text>
</comment>
<reference evidence="1 2" key="1">
    <citation type="submission" date="2021-06" db="EMBL/GenBank/DDBJ databases">
        <title>Caerostris extrusa draft genome.</title>
        <authorList>
            <person name="Kono N."/>
            <person name="Arakawa K."/>
        </authorList>
    </citation>
    <scope>NUCLEOTIDE SEQUENCE [LARGE SCALE GENOMIC DNA]</scope>
</reference>
<keyword evidence="2" id="KW-1185">Reference proteome</keyword>
<sequence length="103" mass="11022">MRNGPRSYGGVVGRLAAVGHTLKNTSSGRARGTSSDLDAGNHCQLSTRATIYCPPASSSCPLIRGRNDGGCMHEAWRKRSCLLDILVMKCWEADSADLANETI</sequence>
<evidence type="ECO:0000313" key="1">
    <source>
        <dbReference type="EMBL" id="GIY09949.1"/>
    </source>
</evidence>
<name>A0AAV4QKV8_CAEEX</name>
<protein>
    <submittedName>
        <fullName evidence="1">Uncharacterized protein</fullName>
    </submittedName>
</protein>
<organism evidence="1 2">
    <name type="scientific">Caerostris extrusa</name>
    <name type="common">Bark spider</name>
    <name type="synonym">Caerostris bankana</name>
    <dbReference type="NCBI Taxonomy" id="172846"/>
    <lineage>
        <taxon>Eukaryota</taxon>
        <taxon>Metazoa</taxon>
        <taxon>Ecdysozoa</taxon>
        <taxon>Arthropoda</taxon>
        <taxon>Chelicerata</taxon>
        <taxon>Arachnida</taxon>
        <taxon>Araneae</taxon>
        <taxon>Araneomorphae</taxon>
        <taxon>Entelegynae</taxon>
        <taxon>Araneoidea</taxon>
        <taxon>Araneidae</taxon>
        <taxon>Caerostris</taxon>
    </lineage>
</organism>
<evidence type="ECO:0000313" key="2">
    <source>
        <dbReference type="Proteomes" id="UP001054945"/>
    </source>
</evidence>
<gene>
    <name evidence="1" type="ORF">CEXT_178281</name>
</gene>
<dbReference type="Proteomes" id="UP001054945">
    <property type="component" value="Unassembled WGS sequence"/>
</dbReference>